<gene>
    <name evidence="1" type="ORF">AVEN_69852_1</name>
</gene>
<dbReference type="EMBL" id="BGPR01004476">
    <property type="protein sequence ID" value="GBN00076.1"/>
    <property type="molecule type" value="Genomic_DNA"/>
</dbReference>
<comment type="caution">
    <text evidence="1">The sequence shown here is derived from an EMBL/GenBank/DDBJ whole genome shotgun (WGS) entry which is preliminary data.</text>
</comment>
<sequence>MLPKESWGKRFVDVTLKRKVQVFALAAIGNTKIVDKNCEIFYPNQQFHRIACVLRSADDPEVCLQYERAPYLQSLFDDVGLRAGRRRF</sequence>
<proteinExistence type="predicted"/>
<evidence type="ECO:0000313" key="2">
    <source>
        <dbReference type="Proteomes" id="UP000499080"/>
    </source>
</evidence>
<organism evidence="1 2">
    <name type="scientific">Araneus ventricosus</name>
    <name type="common">Orbweaver spider</name>
    <name type="synonym">Epeira ventricosa</name>
    <dbReference type="NCBI Taxonomy" id="182803"/>
    <lineage>
        <taxon>Eukaryota</taxon>
        <taxon>Metazoa</taxon>
        <taxon>Ecdysozoa</taxon>
        <taxon>Arthropoda</taxon>
        <taxon>Chelicerata</taxon>
        <taxon>Arachnida</taxon>
        <taxon>Araneae</taxon>
        <taxon>Araneomorphae</taxon>
        <taxon>Entelegynae</taxon>
        <taxon>Araneoidea</taxon>
        <taxon>Araneidae</taxon>
        <taxon>Araneus</taxon>
    </lineage>
</organism>
<evidence type="ECO:0000313" key="1">
    <source>
        <dbReference type="EMBL" id="GBN00076.1"/>
    </source>
</evidence>
<accession>A0A4Y2KE61</accession>
<protein>
    <submittedName>
        <fullName evidence="1">Uncharacterized protein</fullName>
    </submittedName>
</protein>
<keyword evidence="2" id="KW-1185">Reference proteome</keyword>
<dbReference type="OrthoDB" id="6760986at2759"/>
<reference evidence="1 2" key="1">
    <citation type="journal article" date="2019" name="Sci. Rep.">
        <title>Orb-weaving spider Araneus ventricosus genome elucidates the spidroin gene catalogue.</title>
        <authorList>
            <person name="Kono N."/>
            <person name="Nakamura H."/>
            <person name="Ohtoshi R."/>
            <person name="Moran D.A.P."/>
            <person name="Shinohara A."/>
            <person name="Yoshida Y."/>
            <person name="Fujiwara M."/>
            <person name="Mori M."/>
            <person name="Tomita M."/>
            <person name="Arakawa K."/>
        </authorList>
    </citation>
    <scope>NUCLEOTIDE SEQUENCE [LARGE SCALE GENOMIC DNA]</scope>
</reference>
<dbReference type="Proteomes" id="UP000499080">
    <property type="component" value="Unassembled WGS sequence"/>
</dbReference>
<dbReference type="AlphaFoldDB" id="A0A4Y2KE61"/>
<name>A0A4Y2KE61_ARAVE</name>